<comment type="caution">
    <text evidence="1">The sequence shown here is derived from an EMBL/GenBank/DDBJ whole genome shotgun (WGS) entry which is preliminary data.</text>
</comment>
<dbReference type="EMBL" id="JAWDGP010006383">
    <property type="protein sequence ID" value="KAK3741974.1"/>
    <property type="molecule type" value="Genomic_DNA"/>
</dbReference>
<name>A0AAE0YDE3_9GAST</name>
<proteinExistence type="predicted"/>
<organism evidence="1 2">
    <name type="scientific">Elysia crispata</name>
    <name type="common">lettuce slug</name>
    <dbReference type="NCBI Taxonomy" id="231223"/>
    <lineage>
        <taxon>Eukaryota</taxon>
        <taxon>Metazoa</taxon>
        <taxon>Spiralia</taxon>
        <taxon>Lophotrochozoa</taxon>
        <taxon>Mollusca</taxon>
        <taxon>Gastropoda</taxon>
        <taxon>Heterobranchia</taxon>
        <taxon>Euthyneura</taxon>
        <taxon>Panpulmonata</taxon>
        <taxon>Sacoglossa</taxon>
        <taxon>Placobranchoidea</taxon>
        <taxon>Plakobranchidae</taxon>
        <taxon>Elysia</taxon>
    </lineage>
</organism>
<reference evidence="1" key="1">
    <citation type="journal article" date="2023" name="G3 (Bethesda)">
        <title>A reference genome for the long-term kleptoplast-retaining sea slug Elysia crispata morphotype clarki.</title>
        <authorList>
            <person name="Eastman K.E."/>
            <person name="Pendleton A.L."/>
            <person name="Shaikh M.A."/>
            <person name="Suttiyut T."/>
            <person name="Ogas R."/>
            <person name="Tomko P."/>
            <person name="Gavelis G."/>
            <person name="Widhalm J.R."/>
            <person name="Wisecaver J.H."/>
        </authorList>
    </citation>
    <scope>NUCLEOTIDE SEQUENCE</scope>
    <source>
        <strain evidence="1">ECLA1</strain>
    </source>
</reference>
<dbReference type="AlphaFoldDB" id="A0AAE0YDE3"/>
<sequence>MSHHFYRIQTRDEKSRQIFEKMRKIKTTRGMLNRLSLALLLNMVNYSPAQPKHQHATVLSDHLAHQVDRGMDPWPLSRGCCRTPQGGPLATLSRMLQDFSGRTLDKLESMRREPLQNVKRMVHRTQSEYTGKKLRKCNDNAVCKLHRSGERLFVSETAERKFWGSFWTKGRIVLINSWAAQLVKACRKLSQDGVCLSVKLARVVTCRFVVAAAACL</sequence>
<protein>
    <submittedName>
        <fullName evidence="1">Uncharacterized protein</fullName>
    </submittedName>
</protein>
<keyword evidence="2" id="KW-1185">Reference proteome</keyword>
<evidence type="ECO:0000313" key="2">
    <source>
        <dbReference type="Proteomes" id="UP001283361"/>
    </source>
</evidence>
<evidence type="ECO:0000313" key="1">
    <source>
        <dbReference type="EMBL" id="KAK3741974.1"/>
    </source>
</evidence>
<accession>A0AAE0YDE3</accession>
<gene>
    <name evidence="1" type="ORF">RRG08_024720</name>
</gene>
<dbReference type="Proteomes" id="UP001283361">
    <property type="component" value="Unassembled WGS sequence"/>
</dbReference>